<keyword evidence="4" id="KW-1185">Reference proteome</keyword>
<dbReference type="InterPro" id="IPR025554">
    <property type="entry name" value="DUF4140"/>
</dbReference>
<dbReference type="NCBIfam" id="TIGR02231">
    <property type="entry name" value="mucoidy inhibitor MuiA family protein"/>
    <property type="match status" value="1"/>
</dbReference>
<dbReference type="EMBL" id="JANKHO010000825">
    <property type="protein sequence ID" value="KAJ3505935.1"/>
    <property type="molecule type" value="Genomic_DNA"/>
</dbReference>
<dbReference type="AlphaFoldDB" id="A0A9W8JXC5"/>
<dbReference type="Pfam" id="PF13598">
    <property type="entry name" value="DUF4139"/>
    <property type="match status" value="1"/>
</dbReference>
<evidence type="ECO:0000313" key="3">
    <source>
        <dbReference type="EMBL" id="KAJ3505935.1"/>
    </source>
</evidence>
<sequence length="579" mass="63821">MTTDTPSLPTVNIVKLDAQKDGGISHVSLYFNRAEVTRVFQFIASAGANNLVVSKLPDVLESDTVRVEGRGSGTIHDVSIVRGPCPEAATSDLLTSLRIQEEDLQRAVARCRKCQSSIEHYASGLTTEHVNVAELVPALETYEAATKKYDDQLVDLQKSLGLVRAQLSDEENRLAENNNAWSDLRKIAHIGFQSETSGNVQLNLIYFVKVRAAVWNAKYDIRVSTESEGDNSVRVFYKAAVAQTTGETWSDVPLTLETASPSSSVTLPTISPWRLKLWKAPPAGPVERPSKRKRHSRFLDVEAEVSDTDDEECEEVSEEDEFCEDRRADLAYPSADVSSRGDLGMAFRLPGFVSIPSDGEIRTFTIKELELPSKLTRFAIPRVDTRTHMTAKIVNASEYTLLPGRTNVYVDGTFTSTMNMFVVSPDETFNCPLGLDQAIRIVYHPRESKASQSGFYTKASNTLISQRVTIHNTRLRSVPELNIIDQIPIAEDAQITVALKKPALVLPSQDSANLMAPFVRVEEGVSACWYDAGDSGNIAALGKEGKLKWVCSVPAQQKINLLLQWEVSVPSDTTVLGLE</sequence>
<dbReference type="InterPro" id="IPR011935">
    <property type="entry name" value="CHP02231"/>
</dbReference>
<protein>
    <recommendedName>
        <fullName evidence="5">Mucoidy inhibitor A</fullName>
    </recommendedName>
</protein>
<accession>A0A9W8JXC5</accession>
<dbReference type="Proteomes" id="UP001148786">
    <property type="component" value="Unassembled WGS sequence"/>
</dbReference>
<evidence type="ECO:0000259" key="2">
    <source>
        <dbReference type="Pfam" id="PF13600"/>
    </source>
</evidence>
<evidence type="ECO:0008006" key="5">
    <source>
        <dbReference type="Google" id="ProtNLM"/>
    </source>
</evidence>
<organism evidence="3 4">
    <name type="scientific">Agrocybe chaxingu</name>
    <dbReference type="NCBI Taxonomy" id="84603"/>
    <lineage>
        <taxon>Eukaryota</taxon>
        <taxon>Fungi</taxon>
        <taxon>Dikarya</taxon>
        <taxon>Basidiomycota</taxon>
        <taxon>Agaricomycotina</taxon>
        <taxon>Agaricomycetes</taxon>
        <taxon>Agaricomycetidae</taxon>
        <taxon>Agaricales</taxon>
        <taxon>Agaricineae</taxon>
        <taxon>Strophariaceae</taxon>
        <taxon>Agrocybe</taxon>
    </lineage>
</organism>
<gene>
    <name evidence="3" type="ORF">NLJ89_g7153</name>
</gene>
<name>A0A9W8JXC5_9AGAR</name>
<proteinExistence type="predicted"/>
<dbReference type="PANTHER" id="PTHR31005:SF8">
    <property type="entry name" value="DUF4139 DOMAIN-CONTAINING PROTEIN"/>
    <property type="match status" value="1"/>
</dbReference>
<evidence type="ECO:0000313" key="4">
    <source>
        <dbReference type="Proteomes" id="UP001148786"/>
    </source>
</evidence>
<comment type="caution">
    <text evidence="3">The sequence shown here is derived from an EMBL/GenBank/DDBJ whole genome shotgun (WGS) entry which is preliminary data.</text>
</comment>
<dbReference type="PANTHER" id="PTHR31005">
    <property type="entry name" value="DUF4139 DOMAIN-CONTAINING PROTEIN"/>
    <property type="match status" value="1"/>
</dbReference>
<dbReference type="OrthoDB" id="10068793at2759"/>
<feature type="domain" description="DUF4139" evidence="1">
    <location>
        <begin position="209"/>
        <end position="570"/>
    </location>
</feature>
<dbReference type="Pfam" id="PF13600">
    <property type="entry name" value="DUF4140"/>
    <property type="match status" value="1"/>
</dbReference>
<evidence type="ECO:0000259" key="1">
    <source>
        <dbReference type="Pfam" id="PF13598"/>
    </source>
</evidence>
<feature type="domain" description="DUF4140" evidence="2">
    <location>
        <begin position="27"/>
        <end position="119"/>
    </location>
</feature>
<reference evidence="3" key="1">
    <citation type="submission" date="2022-07" db="EMBL/GenBank/DDBJ databases">
        <title>Genome Sequence of Agrocybe chaxingu.</title>
        <authorList>
            <person name="Buettner E."/>
        </authorList>
    </citation>
    <scope>NUCLEOTIDE SEQUENCE</scope>
    <source>
        <strain evidence="3">MP-N11</strain>
    </source>
</reference>
<dbReference type="InterPro" id="IPR037291">
    <property type="entry name" value="DUF4139"/>
</dbReference>